<sequence length="162" mass="18961">MLYRFSHLILPRIAHNIQYFILDLSSIDPVLNVVNYPELHQLNPVNLPIGTASRMLNDESSLIYHFCHQIFHLVVTINLNDTSQDVLEMFQNAFKIILPLFSNLRYLEYTWYGHFSYATKVFLTSETYHSTNVSCLNIRLNHLNDCVCLIKLKSLLFSYIDC</sequence>
<gene>
    <name evidence="1" type="ORF">EDS130_LOCUS9703</name>
</gene>
<name>A0A813ZJR6_ADIRI</name>
<dbReference type="Proteomes" id="UP000663852">
    <property type="component" value="Unassembled WGS sequence"/>
</dbReference>
<proteinExistence type="predicted"/>
<evidence type="ECO:0000313" key="2">
    <source>
        <dbReference type="Proteomes" id="UP000663852"/>
    </source>
</evidence>
<dbReference type="OrthoDB" id="10015615at2759"/>
<dbReference type="AlphaFoldDB" id="A0A813ZJR6"/>
<dbReference type="EMBL" id="CAJNOJ010000033">
    <property type="protein sequence ID" value="CAF0899432.1"/>
    <property type="molecule type" value="Genomic_DNA"/>
</dbReference>
<accession>A0A813ZJR6</accession>
<evidence type="ECO:0000313" key="1">
    <source>
        <dbReference type="EMBL" id="CAF0899432.1"/>
    </source>
</evidence>
<comment type="caution">
    <text evidence="1">The sequence shown here is derived from an EMBL/GenBank/DDBJ whole genome shotgun (WGS) entry which is preliminary data.</text>
</comment>
<protein>
    <submittedName>
        <fullName evidence="1">Uncharacterized protein</fullName>
    </submittedName>
</protein>
<reference evidence="1" key="1">
    <citation type="submission" date="2021-02" db="EMBL/GenBank/DDBJ databases">
        <authorList>
            <person name="Nowell W R."/>
        </authorList>
    </citation>
    <scope>NUCLEOTIDE SEQUENCE</scope>
</reference>
<organism evidence="1 2">
    <name type="scientific">Adineta ricciae</name>
    <name type="common">Rotifer</name>
    <dbReference type="NCBI Taxonomy" id="249248"/>
    <lineage>
        <taxon>Eukaryota</taxon>
        <taxon>Metazoa</taxon>
        <taxon>Spiralia</taxon>
        <taxon>Gnathifera</taxon>
        <taxon>Rotifera</taxon>
        <taxon>Eurotatoria</taxon>
        <taxon>Bdelloidea</taxon>
        <taxon>Adinetida</taxon>
        <taxon>Adinetidae</taxon>
        <taxon>Adineta</taxon>
    </lineage>
</organism>